<proteinExistence type="predicted"/>
<feature type="region of interest" description="Disordered" evidence="1">
    <location>
        <begin position="192"/>
        <end position="250"/>
    </location>
</feature>
<name>A0AAD2GAF6_9STRA</name>
<feature type="region of interest" description="Disordered" evidence="1">
    <location>
        <begin position="134"/>
        <end position="159"/>
    </location>
</feature>
<reference evidence="2" key="1">
    <citation type="submission" date="2023-08" db="EMBL/GenBank/DDBJ databases">
        <authorList>
            <person name="Audoor S."/>
            <person name="Bilcke G."/>
        </authorList>
    </citation>
    <scope>NUCLEOTIDE SEQUENCE</scope>
</reference>
<evidence type="ECO:0000313" key="2">
    <source>
        <dbReference type="EMBL" id="CAJ1965807.1"/>
    </source>
</evidence>
<sequence>MAMQEYLSLLLKERSADTIVFVRDDAKVEQDRRIEFNNRTKQTNTTCPWKPLSKCRAPTLPSRTNSVEDLGAVVSKLAECEKQVSRVSSKHPSFDDEEDDDENADFSPFDTLSKEFMLQRPLHKRNSLDTGLTKISSVPLKDPDESPRSRSRNRVFSDSYLETQTPNVLIQHERRRSEDYLTLSHAQHMNLNGGRKINRTGGSIRRKARNNSTEAPPVIPFRKESDDDLAWSSSKQNRKEDQEVVETSDSTILNSTWEPLQQEHQRVSNCQKKKNLLSFFTDTLSDEETRWLSLYDRPF</sequence>
<evidence type="ECO:0000256" key="1">
    <source>
        <dbReference type="SAM" id="MobiDB-lite"/>
    </source>
</evidence>
<keyword evidence="3" id="KW-1185">Reference proteome</keyword>
<dbReference type="AlphaFoldDB" id="A0AAD2GAF6"/>
<feature type="compositionally biased region" description="Acidic residues" evidence="1">
    <location>
        <begin position="95"/>
        <end position="104"/>
    </location>
</feature>
<gene>
    <name evidence="2" type="ORF">CYCCA115_LOCUS21399</name>
</gene>
<dbReference type="EMBL" id="CAKOGP040002225">
    <property type="protein sequence ID" value="CAJ1965807.1"/>
    <property type="molecule type" value="Genomic_DNA"/>
</dbReference>
<protein>
    <submittedName>
        <fullName evidence="2">Uncharacterized protein</fullName>
    </submittedName>
</protein>
<dbReference type="Proteomes" id="UP001295423">
    <property type="component" value="Unassembled WGS sequence"/>
</dbReference>
<feature type="region of interest" description="Disordered" evidence="1">
    <location>
        <begin position="85"/>
        <end position="108"/>
    </location>
</feature>
<comment type="caution">
    <text evidence="2">The sequence shown here is derived from an EMBL/GenBank/DDBJ whole genome shotgun (WGS) entry which is preliminary data.</text>
</comment>
<evidence type="ECO:0000313" key="3">
    <source>
        <dbReference type="Proteomes" id="UP001295423"/>
    </source>
</evidence>
<accession>A0AAD2GAF6</accession>
<organism evidence="2 3">
    <name type="scientific">Cylindrotheca closterium</name>
    <dbReference type="NCBI Taxonomy" id="2856"/>
    <lineage>
        <taxon>Eukaryota</taxon>
        <taxon>Sar</taxon>
        <taxon>Stramenopiles</taxon>
        <taxon>Ochrophyta</taxon>
        <taxon>Bacillariophyta</taxon>
        <taxon>Bacillariophyceae</taxon>
        <taxon>Bacillariophycidae</taxon>
        <taxon>Bacillariales</taxon>
        <taxon>Bacillariaceae</taxon>
        <taxon>Cylindrotheca</taxon>
    </lineage>
</organism>